<sequence>MYLCYGLIGAVAVGAAALLAAPGLLPAKAAPSSSLVERAPARVASTSTTTTTTVVYPYTRKINFVTAETRGDPMLVRVGEFEKQFKTDVVNIGEGKDWDGFKFKVKMLQEYLRKRVLEGAGDELIAFLDGSDVLWGGCDPGYFQHAYEEIVRLSGASVVFSAELACGEQDCNKVPRVPDWAVQLSGNKDLNGGFWKPYVDGCKATWTDECSAKRDCGGLAACADPPAVRFLNSGFVMGPTTDLARMFDWSLENYDNVSVWGDQSVLAEYWLHHQEDVTLDYTGALAASISDMRWELLEPPLKCPLNQWLFFVSHRDKMLQDHGGKVRFSPNTTENEMWMLSDAGDGRYWITSNEGRQLVDRQRFVTTSIFKTKKEAWKFSVGGGGVIYLTSPFGEQLQDDNGHAVFSGNKQGWESWRIHTLDGSPACEEGRPKGGAVVNQAFKHKQCLVHGNGRGFWFFSHIVKSLTGKTVDEVRDWGEHKSLHTGKR</sequence>
<reference evidence="1" key="1">
    <citation type="submission" date="2021-01" db="EMBL/GenBank/DDBJ databases">
        <authorList>
            <person name="Corre E."/>
            <person name="Pelletier E."/>
            <person name="Niang G."/>
            <person name="Scheremetjew M."/>
            <person name="Finn R."/>
            <person name="Kale V."/>
            <person name="Holt S."/>
            <person name="Cochrane G."/>
            <person name="Meng A."/>
            <person name="Brown T."/>
            <person name="Cohen L."/>
        </authorList>
    </citation>
    <scope>NUCLEOTIDE SEQUENCE</scope>
    <source>
        <strain evidence="1">OF101</strain>
    </source>
</reference>
<organism evidence="1">
    <name type="scientific">Alexandrium catenella</name>
    <name type="common">Red tide dinoflagellate</name>
    <name type="synonym">Gonyaulax catenella</name>
    <dbReference type="NCBI Taxonomy" id="2925"/>
    <lineage>
        <taxon>Eukaryota</taxon>
        <taxon>Sar</taxon>
        <taxon>Alveolata</taxon>
        <taxon>Dinophyceae</taxon>
        <taxon>Gonyaulacales</taxon>
        <taxon>Pyrocystaceae</taxon>
        <taxon>Alexandrium</taxon>
    </lineage>
</organism>
<dbReference type="CDD" id="cd22997">
    <property type="entry name" value="GT_LH"/>
    <property type="match status" value="1"/>
</dbReference>
<name>A0A7S1M398_ALECA</name>
<dbReference type="EMBL" id="HBGE01028546">
    <property type="protein sequence ID" value="CAD9120785.1"/>
    <property type="molecule type" value="Transcribed_RNA"/>
</dbReference>
<dbReference type="AlphaFoldDB" id="A0A7S1M398"/>
<evidence type="ECO:0000313" key="1">
    <source>
        <dbReference type="EMBL" id="CAD9120785.1"/>
    </source>
</evidence>
<protein>
    <submittedName>
        <fullName evidence="1">Uncharacterized protein</fullName>
    </submittedName>
</protein>
<gene>
    <name evidence="1" type="ORF">ACAT0790_LOCUS17153</name>
</gene>
<proteinExistence type="predicted"/>
<accession>A0A7S1M398</accession>